<dbReference type="eggNOG" id="ENOG502Z8XG">
    <property type="taxonomic scope" value="Bacteria"/>
</dbReference>
<name>A0A094XK77_ALKAL</name>
<reference evidence="2 4" key="2">
    <citation type="submission" date="2014-01" db="EMBL/GenBank/DDBJ databases">
        <title>Draft genome sequencing of Bacillus alcalophilus CGMCC 1.3604.</title>
        <authorList>
            <person name="Yang J."/>
            <person name="Diao L."/>
            <person name="Yang S."/>
        </authorList>
    </citation>
    <scope>NUCLEOTIDE SEQUENCE [LARGE SCALE GENOMIC DNA]</scope>
    <source>
        <strain evidence="2 4">CGMCC 1.3604</strain>
    </source>
</reference>
<comment type="caution">
    <text evidence="1">The sequence shown here is derived from an EMBL/GenBank/DDBJ whole genome shotgun (WGS) entry which is preliminary data.</text>
</comment>
<dbReference type="EMBL" id="ALPT02000001">
    <property type="protein sequence ID" value="KGA99155.1"/>
    <property type="molecule type" value="Genomic_DNA"/>
</dbReference>
<evidence type="ECO:0000313" key="4">
    <source>
        <dbReference type="Proteomes" id="UP000297014"/>
    </source>
</evidence>
<evidence type="ECO:0000313" key="1">
    <source>
        <dbReference type="EMBL" id="KGA99155.1"/>
    </source>
</evidence>
<protein>
    <recommendedName>
        <fullName evidence="5">ABC transporter periplasmic binding protein yphF</fullName>
    </recommendedName>
</protein>
<dbReference type="Proteomes" id="UP000297014">
    <property type="component" value="Unassembled WGS sequence"/>
</dbReference>
<dbReference type="AlphaFoldDB" id="A0A094XK77"/>
<evidence type="ECO:0008006" key="5">
    <source>
        <dbReference type="Google" id="ProtNLM"/>
    </source>
</evidence>
<dbReference type="Proteomes" id="UP000002754">
    <property type="component" value="Unassembled WGS sequence"/>
</dbReference>
<dbReference type="OrthoDB" id="2449131at2"/>
<dbReference type="EMBL" id="JALP01000027">
    <property type="protein sequence ID" value="THG92041.1"/>
    <property type="molecule type" value="Genomic_DNA"/>
</dbReference>
<reference evidence="1 3" key="1">
    <citation type="journal article" date="2014" name="Genome Announc.">
        <title>Draft Genome Sequence of Bacillus alcalophilus AV1934, a Classic Alkaliphile Isolated from Human Feces in 1934.</title>
        <authorList>
            <person name="Attie O."/>
            <person name="Jayaprakash A."/>
            <person name="Shah H."/>
            <person name="Paulsen I.T."/>
            <person name="Morino M."/>
            <person name="Takahashi Y."/>
            <person name="Narumi I."/>
            <person name="Sachidanandam R."/>
            <person name="Satoh K."/>
            <person name="Ito M."/>
            <person name="Krulwich T.A."/>
        </authorList>
    </citation>
    <scope>NUCLEOTIDE SEQUENCE [LARGE SCALE GENOMIC DNA]</scope>
    <source>
        <strain evidence="1 3">AV1934</strain>
    </source>
</reference>
<evidence type="ECO:0000313" key="3">
    <source>
        <dbReference type="Proteomes" id="UP000002754"/>
    </source>
</evidence>
<sequence>MKKIFFLTTVLLLTTYLAGCFYPEENRVENQIAYPDQLESVRVAVENFQEDTGVLPIRTFEENTPLYHRYVVDFNQLVPRYLQQAPGTALENGGVFQYVLWDVEDSLQVRVVDLTSINEIQRLYTRVNEHIRKHSYAPVAEVLDHGLFKLDYEELGYSSEPYVKSPYYETFLPLLLTNDGEVVIDYRIDLNMALQEYEHDFQEGEDIRPILLENTYFVPTRSVAYTLDENGEPQYDMSLEK</sequence>
<organism evidence="1 3">
    <name type="scientific">Alkalihalobacillus alcalophilus ATCC 27647 = CGMCC 1.3604</name>
    <dbReference type="NCBI Taxonomy" id="1218173"/>
    <lineage>
        <taxon>Bacteria</taxon>
        <taxon>Bacillati</taxon>
        <taxon>Bacillota</taxon>
        <taxon>Bacilli</taxon>
        <taxon>Bacillales</taxon>
        <taxon>Bacillaceae</taxon>
        <taxon>Alkalihalobacillus</taxon>
    </lineage>
</organism>
<accession>A0A094XK77</accession>
<dbReference type="STRING" id="1218173.BALCAV_0200425"/>
<gene>
    <name evidence="2" type="ORF">AJ85_21215</name>
    <name evidence="1" type="ORF">BALCAV_0200425</name>
</gene>
<evidence type="ECO:0000313" key="2">
    <source>
        <dbReference type="EMBL" id="THG92041.1"/>
    </source>
</evidence>
<keyword evidence="3" id="KW-1185">Reference proteome</keyword>
<proteinExistence type="predicted"/>
<dbReference type="RefSeq" id="WP_003323178.1">
    <property type="nucleotide sequence ID" value="NZ_ALPT02000001.1"/>
</dbReference>